<accession>A0A2V0NT07</accession>
<comment type="caution">
    <text evidence="2">The sequence shown here is derived from an EMBL/GenBank/DDBJ whole genome shotgun (WGS) entry which is preliminary data.</text>
</comment>
<dbReference type="EMBL" id="BDRX01000012">
    <property type="protein sequence ID" value="GBF89802.1"/>
    <property type="molecule type" value="Genomic_DNA"/>
</dbReference>
<dbReference type="InParanoid" id="A0A2V0NT07"/>
<protein>
    <submittedName>
        <fullName evidence="2">Uncharacterized protein</fullName>
    </submittedName>
</protein>
<gene>
    <name evidence="2" type="ORF">Rsub_02972</name>
</gene>
<organism evidence="2 3">
    <name type="scientific">Raphidocelis subcapitata</name>
    <dbReference type="NCBI Taxonomy" id="307507"/>
    <lineage>
        <taxon>Eukaryota</taxon>
        <taxon>Viridiplantae</taxon>
        <taxon>Chlorophyta</taxon>
        <taxon>core chlorophytes</taxon>
        <taxon>Chlorophyceae</taxon>
        <taxon>CS clade</taxon>
        <taxon>Sphaeropleales</taxon>
        <taxon>Selenastraceae</taxon>
        <taxon>Raphidocelis</taxon>
    </lineage>
</organism>
<feature type="compositionally biased region" description="Low complexity" evidence="1">
    <location>
        <begin position="335"/>
        <end position="347"/>
    </location>
</feature>
<evidence type="ECO:0000313" key="3">
    <source>
        <dbReference type="Proteomes" id="UP000247498"/>
    </source>
</evidence>
<feature type="compositionally biased region" description="Basic residues" evidence="1">
    <location>
        <begin position="348"/>
        <end position="363"/>
    </location>
</feature>
<feature type="region of interest" description="Disordered" evidence="1">
    <location>
        <begin position="73"/>
        <end position="109"/>
    </location>
</feature>
<keyword evidence="3" id="KW-1185">Reference proteome</keyword>
<evidence type="ECO:0000256" key="1">
    <source>
        <dbReference type="SAM" id="MobiDB-lite"/>
    </source>
</evidence>
<name>A0A2V0NT07_9CHLO</name>
<sequence>MRPSRLRRWYWAAAPAAAARQPTRCTAQRRRAATRAARALAAPVAATNRLRAATPRPAPALARPAWAVHRRSATACSLQRTTRRTTPGSSLPSDRSAAVAAGPAPSPWRWTRRWRPQAVTAAAAAAATTPPRRLRCWGCCPTRLRRPLQRLRPRASSAPSRPPPTRAARAAATTAARAATATAPAQTRLVAWAAPRGRRAATRLRGAAGCRACPRLPPPQRQRMPCSKWLPWRRRRRRLRLSPFPAWPPLWRPAALRRWPSTLRSPLAPAAAAAPAAPTARATAPCAAALAMGCQTPRQGASSRATAWRAPRCRTTWRPMAGMGAAWCSSRRRTTATPTRCTATATTRTRHPPLLRLRRRSSRLARPPATPRRRRPV</sequence>
<proteinExistence type="predicted"/>
<reference evidence="2 3" key="1">
    <citation type="journal article" date="2018" name="Sci. Rep.">
        <title>Raphidocelis subcapitata (=Pseudokirchneriella subcapitata) provides an insight into genome evolution and environmental adaptations in the Sphaeropleales.</title>
        <authorList>
            <person name="Suzuki S."/>
            <person name="Yamaguchi H."/>
            <person name="Nakajima N."/>
            <person name="Kawachi M."/>
        </authorList>
    </citation>
    <scope>NUCLEOTIDE SEQUENCE [LARGE SCALE GENOMIC DNA]</scope>
    <source>
        <strain evidence="2 3">NIES-35</strain>
    </source>
</reference>
<feature type="compositionally biased region" description="Low complexity" evidence="1">
    <location>
        <begin position="93"/>
        <end position="109"/>
    </location>
</feature>
<feature type="region of interest" description="Disordered" evidence="1">
    <location>
        <begin position="148"/>
        <end position="182"/>
    </location>
</feature>
<feature type="region of interest" description="Disordered" evidence="1">
    <location>
        <begin position="328"/>
        <end position="377"/>
    </location>
</feature>
<dbReference type="Proteomes" id="UP000247498">
    <property type="component" value="Unassembled WGS sequence"/>
</dbReference>
<evidence type="ECO:0000313" key="2">
    <source>
        <dbReference type="EMBL" id="GBF89802.1"/>
    </source>
</evidence>
<feature type="compositionally biased region" description="Low complexity" evidence="1">
    <location>
        <begin position="166"/>
        <end position="182"/>
    </location>
</feature>
<dbReference type="AlphaFoldDB" id="A0A2V0NT07"/>
<feature type="compositionally biased region" description="Polar residues" evidence="1">
    <location>
        <begin position="74"/>
        <end position="92"/>
    </location>
</feature>